<feature type="region of interest" description="Disordered" evidence="1">
    <location>
        <begin position="1"/>
        <end position="31"/>
    </location>
</feature>
<evidence type="ECO:0000313" key="3">
    <source>
        <dbReference type="Proteomes" id="UP000018896"/>
    </source>
</evidence>
<dbReference type="RefSeq" id="WP_156321513.1">
    <property type="nucleotide sequence ID" value="NZ_BAUV01000081.1"/>
</dbReference>
<organism evidence="2 3">
    <name type="scientific">Halalkalibacter akibai (strain ATCC 43226 / DSM 21942 / CIP 109018 / JCM 9157 / 1139)</name>
    <name type="common">Bacillus akibai</name>
    <dbReference type="NCBI Taxonomy" id="1236973"/>
    <lineage>
        <taxon>Bacteria</taxon>
        <taxon>Bacillati</taxon>
        <taxon>Bacillota</taxon>
        <taxon>Bacilli</taxon>
        <taxon>Bacillales</taxon>
        <taxon>Bacillaceae</taxon>
        <taxon>Halalkalibacter</taxon>
    </lineage>
</organism>
<evidence type="ECO:0000313" key="2">
    <source>
        <dbReference type="EMBL" id="GAE37506.1"/>
    </source>
</evidence>
<comment type="caution">
    <text evidence="2">The sequence shown here is derived from an EMBL/GenBank/DDBJ whole genome shotgun (WGS) entry which is preliminary data.</text>
</comment>
<dbReference type="OrthoDB" id="9966349at2"/>
<sequence>MPEENFNKKSLRKNSSNKPLPGKTTHWAGDTKMTKLNKKALEYIRAYKGMFG</sequence>
<dbReference type="EMBL" id="BAUV01000081">
    <property type="protein sequence ID" value="GAE37506.1"/>
    <property type="molecule type" value="Genomic_DNA"/>
</dbReference>
<evidence type="ECO:0000256" key="1">
    <source>
        <dbReference type="SAM" id="MobiDB-lite"/>
    </source>
</evidence>
<reference evidence="2 3" key="1">
    <citation type="journal article" date="2014" name="Genome Announc.">
        <title>Draft Genome Sequences of Three Alkaliphilic Bacillus Strains, Bacillus wakoensis JCM 9140T, Bacillus akibai JCM 9157T, and Bacillus hemicellulosilyticus JCM 9152T.</title>
        <authorList>
            <person name="Yuki M."/>
            <person name="Oshima K."/>
            <person name="Suda W."/>
            <person name="Oshida Y."/>
            <person name="Kitamura K."/>
            <person name="Iida T."/>
            <person name="Hattori M."/>
            <person name="Ohkuma M."/>
        </authorList>
    </citation>
    <scope>NUCLEOTIDE SEQUENCE [LARGE SCALE GENOMIC DNA]</scope>
    <source>
        <strain evidence="2 3">JCM 9157</strain>
    </source>
</reference>
<dbReference type="Proteomes" id="UP000018896">
    <property type="component" value="Unassembled WGS sequence"/>
</dbReference>
<keyword evidence="3" id="KW-1185">Reference proteome</keyword>
<dbReference type="AlphaFoldDB" id="W4QZL2"/>
<accession>W4QZL2</accession>
<proteinExistence type="predicted"/>
<dbReference type="STRING" id="1236973.JCM9157_4811"/>
<gene>
    <name evidence="2" type="ORF">JCM9157_4811</name>
</gene>
<name>W4QZL2_HALA3</name>
<protein>
    <submittedName>
        <fullName evidence="2">Uncharacterized protein</fullName>
    </submittedName>
</protein>